<evidence type="ECO:0000256" key="4">
    <source>
        <dbReference type="ARBA" id="ARBA00022679"/>
    </source>
</evidence>
<dbReference type="SUPFAM" id="SSF47384">
    <property type="entry name" value="Homodimeric domain of signal transducing histidine kinase"/>
    <property type="match status" value="1"/>
</dbReference>
<evidence type="ECO:0000256" key="5">
    <source>
        <dbReference type="ARBA" id="ARBA00022777"/>
    </source>
</evidence>
<dbReference type="InterPro" id="IPR004358">
    <property type="entry name" value="Sig_transdc_His_kin-like_C"/>
</dbReference>
<dbReference type="InterPro" id="IPR036890">
    <property type="entry name" value="HATPase_C_sf"/>
</dbReference>
<name>A0A087RRH5_9ARCH</name>
<dbReference type="InterPro" id="IPR003660">
    <property type="entry name" value="HAMP_dom"/>
</dbReference>
<evidence type="ECO:0000256" key="2">
    <source>
        <dbReference type="ARBA" id="ARBA00012438"/>
    </source>
</evidence>
<dbReference type="InterPro" id="IPR003594">
    <property type="entry name" value="HATPase_dom"/>
</dbReference>
<accession>A0A087RRH5</accession>
<dbReference type="FunFam" id="3.30.565.10:FF:000006">
    <property type="entry name" value="Sensor histidine kinase WalK"/>
    <property type="match status" value="1"/>
</dbReference>
<dbReference type="GO" id="GO:0009927">
    <property type="term" value="F:histidine phosphotransfer kinase activity"/>
    <property type="evidence" value="ECO:0007669"/>
    <property type="project" value="TreeGrafter"/>
</dbReference>
<keyword evidence="5" id="KW-0418">Kinase</keyword>
<dbReference type="CDD" id="cd06225">
    <property type="entry name" value="HAMP"/>
    <property type="match status" value="1"/>
</dbReference>
<dbReference type="Proteomes" id="UP000029386">
    <property type="component" value="Unassembled WGS sequence"/>
</dbReference>
<reference evidence="9 10" key="1">
    <citation type="submission" date="2014-06" db="EMBL/GenBank/DDBJ databases">
        <authorList>
            <person name="Ngugi D.K."/>
            <person name="Blom J."/>
            <person name="Alam I."/>
            <person name="Rashid M."/>
            <person name="Baalawi W."/>
            <person name="Zhang G."/>
            <person name="Hikmawan T."/>
            <person name="Guan Y."/>
            <person name="Antunes A."/>
            <person name="Siam R."/>
            <person name="El-Dorry H."/>
            <person name="Bajic V."/>
            <person name="Stingl U."/>
        </authorList>
    </citation>
    <scope>NUCLEOTIDE SEQUENCE [LARGE SCALE GENOMIC DNA]</scope>
    <source>
        <strain evidence="9">SCGC AAA799-D11</strain>
    </source>
</reference>
<dbReference type="SMART" id="SM00304">
    <property type="entry name" value="HAMP"/>
    <property type="match status" value="1"/>
</dbReference>
<dbReference type="PANTHER" id="PTHR43047:SF72">
    <property type="entry name" value="OSMOSENSING HISTIDINE PROTEIN KINASE SLN1"/>
    <property type="match status" value="1"/>
</dbReference>
<evidence type="ECO:0000313" key="10">
    <source>
        <dbReference type="Proteomes" id="UP000029386"/>
    </source>
</evidence>
<dbReference type="Pfam" id="PF00672">
    <property type="entry name" value="HAMP"/>
    <property type="match status" value="1"/>
</dbReference>
<dbReference type="Gene3D" id="1.10.287.130">
    <property type="match status" value="1"/>
</dbReference>
<comment type="catalytic activity">
    <reaction evidence="1">
        <text>ATP + protein L-histidine = ADP + protein N-phospho-L-histidine.</text>
        <dbReference type="EC" id="2.7.13.3"/>
    </reaction>
</comment>
<evidence type="ECO:0000259" key="8">
    <source>
        <dbReference type="PROSITE" id="PS50885"/>
    </source>
</evidence>
<keyword evidence="4 9" id="KW-0808">Transferase</keyword>
<dbReference type="SMART" id="SM00387">
    <property type="entry name" value="HATPase_c"/>
    <property type="match status" value="1"/>
</dbReference>
<dbReference type="Gene3D" id="3.30.565.10">
    <property type="entry name" value="Histidine kinase-like ATPase, C-terminal domain"/>
    <property type="match status" value="1"/>
</dbReference>
<feature type="domain" description="HAMP" evidence="8">
    <location>
        <begin position="321"/>
        <end position="373"/>
    </location>
</feature>
<dbReference type="Pfam" id="PF02518">
    <property type="entry name" value="HATPase_c"/>
    <property type="match status" value="1"/>
</dbReference>
<sequence length="618" mass="68297">MLVAVAALNLFLLYQEESGQYDESNSIIKLSDIKVKAESVSGYAVSVASGNLEDKENLDNEVTNVETILNKIQTGGEIGGMVVAKTPNSEITTHLNHIITEWEDYRHKVENVKSTPVFDKEATNAVNYVLQKNQDLVLLTDQLIKELEPLDRDYNKHKQIAEELAENARIIGQQTLLISIGEEGNSQEILREKNLEFEIGLRKLLGIPTLGLDVESVGKTHEELESIPRENSSVLRQLEPLWESIQIRIQILEERALLSPEFNVAKNEMNEQKLVLFEHVDETIETWNARLISEHSSGEGIVQALLAANIAIFAVVVIVIRQSMSPLESITRAISKVKEGVYGEKISYSGSDEVGELVSNFNIMSNTIKEKEEEAKQTDIAKDEFLAMITHELKTPLVPIQGYADILLSEHLGKLTAKQKERISIIKNSSETLLGIISDLLDAQKLELGQLRIKKEVKNINETVCSSVNALLPEAERNNIELTSNIKDLEINHDPERIKQVITNLIKNSLTAVSPGTGKIKVTMEESPTDIKINVSDNGMGIPADKQKDLFKKFYQVDATLTRESGGSGLGLAICKGIIDNHGGKISVQSSPNQGATFSITLPKTNSNEQSRGPIGTA</sequence>
<evidence type="ECO:0000256" key="6">
    <source>
        <dbReference type="SAM" id="MobiDB-lite"/>
    </source>
</evidence>
<dbReference type="InterPro" id="IPR003661">
    <property type="entry name" value="HisK_dim/P_dom"/>
</dbReference>
<dbReference type="SMART" id="SM00388">
    <property type="entry name" value="HisKA"/>
    <property type="match status" value="1"/>
</dbReference>
<dbReference type="GO" id="GO:0000155">
    <property type="term" value="F:phosphorelay sensor kinase activity"/>
    <property type="evidence" value="ECO:0007669"/>
    <property type="project" value="InterPro"/>
</dbReference>
<dbReference type="PANTHER" id="PTHR43047">
    <property type="entry name" value="TWO-COMPONENT HISTIDINE PROTEIN KINASE"/>
    <property type="match status" value="1"/>
</dbReference>
<evidence type="ECO:0000256" key="1">
    <source>
        <dbReference type="ARBA" id="ARBA00000085"/>
    </source>
</evidence>
<dbReference type="Gene3D" id="6.10.340.10">
    <property type="match status" value="1"/>
</dbReference>
<dbReference type="PRINTS" id="PR00344">
    <property type="entry name" value="BCTRLSENSOR"/>
</dbReference>
<dbReference type="GO" id="GO:0005886">
    <property type="term" value="C:plasma membrane"/>
    <property type="evidence" value="ECO:0007669"/>
    <property type="project" value="TreeGrafter"/>
</dbReference>
<dbReference type="AlphaFoldDB" id="A0A087RRH5"/>
<gene>
    <name evidence="9" type="primary">gacS</name>
    <name evidence="9" type="ORF">AAA799D11_00878</name>
</gene>
<evidence type="ECO:0000259" key="7">
    <source>
        <dbReference type="PROSITE" id="PS50109"/>
    </source>
</evidence>
<dbReference type="STRING" id="1502291.AAA799D11_00878"/>
<feature type="compositionally biased region" description="Polar residues" evidence="6">
    <location>
        <begin position="597"/>
        <end position="611"/>
    </location>
</feature>
<dbReference type="EC" id="2.7.13.3" evidence="2"/>
<evidence type="ECO:0000313" key="9">
    <source>
        <dbReference type="EMBL" id="KFM16079.1"/>
    </source>
</evidence>
<organism evidence="9 10">
    <name type="scientific">Marine Group I thaumarchaeote SCGC AAA799-D11</name>
    <dbReference type="NCBI Taxonomy" id="1502291"/>
    <lineage>
        <taxon>Archaea</taxon>
        <taxon>Nitrososphaerota</taxon>
        <taxon>Marine Group I</taxon>
    </lineage>
</organism>
<dbReference type="InterPro" id="IPR005467">
    <property type="entry name" value="His_kinase_dom"/>
</dbReference>
<feature type="domain" description="Histidine kinase" evidence="7">
    <location>
        <begin position="388"/>
        <end position="606"/>
    </location>
</feature>
<protein>
    <recommendedName>
        <fullName evidence="2">histidine kinase</fullName>
        <ecNumber evidence="2">2.7.13.3</ecNumber>
    </recommendedName>
</protein>
<dbReference type="SUPFAM" id="SSF55874">
    <property type="entry name" value="ATPase domain of HSP90 chaperone/DNA topoisomerase II/histidine kinase"/>
    <property type="match status" value="1"/>
</dbReference>
<dbReference type="SUPFAM" id="SSF158472">
    <property type="entry name" value="HAMP domain-like"/>
    <property type="match status" value="1"/>
</dbReference>
<dbReference type="PROSITE" id="PS50109">
    <property type="entry name" value="HIS_KIN"/>
    <property type="match status" value="1"/>
</dbReference>
<dbReference type="InterPro" id="IPR036097">
    <property type="entry name" value="HisK_dim/P_sf"/>
</dbReference>
<feature type="region of interest" description="Disordered" evidence="6">
    <location>
        <begin position="597"/>
        <end position="618"/>
    </location>
</feature>
<dbReference type="PATRIC" id="fig|1502291.3.peg.777"/>
<proteinExistence type="predicted"/>
<keyword evidence="10" id="KW-1185">Reference proteome</keyword>
<dbReference type="CDD" id="cd00082">
    <property type="entry name" value="HisKA"/>
    <property type="match status" value="1"/>
</dbReference>
<dbReference type="EMBL" id="JOSY01000033">
    <property type="protein sequence ID" value="KFM16079.1"/>
    <property type="molecule type" value="Genomic_DNA"/>
</dbReference>
<keyword evidence="3" id="KW-0597">Phosphoprotein</keyword>
<dbReference type="PROSITE" id="PS50885">
    <property type="entry name" value="HAMP"/>
    <property type="match status" value="1"/>
</dbReference>
<comment type="caution">
    <text evidence="9">The sequence shown here is derived from an EMBL/GenBank/DDBJ whole genome shotgun (WGS) entry which is preliminary data.</text>
</comment>
<dbReference type="Pfam" id="PF00512">
    <property type="entry name" value="HisKA"/>
    <property type="match status" value="1"/>
</dbReference>
<evidence type="ECO:0000256" key="3">
    <source>
        <dbReference type="ARBA" id="ARBA00022553"/>
    </source>
</evidence>